<evidence type="ECO:0000313" key="2">
    <source>
        <dbReference type="Proteomes" id="UP001732700"/>
    </source>
</evidence>
<keyword evidence="2" id="KW-1185">Reference proteome</keyword>
<reference evidence="1" key="1">
    <citation type="submission" date="2021-05" db="EMBL/GenBank/DDBJ databases">
        <authorList>
            <person name="Scholz U."/>
            <person name="Mascher M."/>
            <person name="Fiebig A."/>
        </authorList>
    </citation>
    <scope>NUCLEOTIDE SEQUENCE [LARGE SCALE GENOMIC DNA]</scope>
</reference>
<accession>A0ACD5Y9F5</accession>
<name>A0ACD5Y9F5_AVESA</name>
<proteinExistence type="predicted"/>
<organism evidence="1 2">
    <name type="scientific">Avena sativa</name>
    <name type="common">Oat</name>
    <dbReference type="NCBI Taxonomy" id="4498"/>
    <lineage>
        <taxon>Eukaryota</taxon>
        <taxon>Viridiplantae</taxon>
        <taxon>Streptophyta</taxon>
        <taxon>Embryophyta</taxon>
        <taxon>Tracheophyta</taxon>
        <taxon>Spermatophyta</taxon>
        <taxon>Magnoliopsida</taxon>
        <taxon>Liliopsida</taxon>
        <taxon>Poales</taxon>
        <taxon>Poaceae</taxon>
        <taxon>BOP clade</taxon>
        <taxon>Pooideae</taxon>
        <taxon>Poodae</taxon>
        <taxon>Poeae</taxon>
        <taxon>Poeae Chloroplast Group 1 (Aveneae type)</taxon>
        <taxon>Aveninae</taxon>
        <taxon>Avena</taxon>
    </lineage>
</organism>
<reference evidence="1" key="2">
    <citation type="submission" date="2025-09" db="UniProtKB">
        <authorList>
            <consortium name="EnsemblPlants"/>
        </authorList>
    </citation>
    <scope>IDENTIFICATION</scope>
</reference>
<evidence type="ECO:0000313" key="1">
    <source>
        <dbReference type="EnsemblPlants" id="AVESA.00010b.r2.5DG0964630.1.CDS"/>
    </source>
</evidence>
<sequence length="755" mass="83068">MEFSRRGPATGGAGAGAGAGDEHRFPDPPAHGEREPMLVAREALLSQLHMALLRQEIVKAELAKIECATTGGHQTQTTPTPIRVPWRVADGGRRSKPFPFIAEPPMARQNAEFDEHKLPDSNQDALLSQLHMARLRQGTIQAEVAQIERAMALHTATGGGHQEQTAQMPLPWHGVATVDAGRSKAGPFSAEQPVAQQHAEFDEHKLLDSNKVVPPSKASPVEKWELTGITIPVTKLKSPMKWNDAICQVQATSEQNLQQHYDGQKHLSNVATLHPTTKASDKKAESAAEHSVGTEQKKTSSVKWSFSTYQANGTSQSTLEAHLKGKRHQQNMPATCVDGDIDGIAKNVAVQEAKSHGIDVLRNSEKPWPFIAEQPVAREFDEHKLPDSNKAVPPSKATPVEKWELAEITISVKEQKPPMKWYCTVCQVQATSEQDLQKHYARQKHLSNVATLDPTTKASDQKTKTTAAAAAAEPSLSTEEKKTSSIKWSCSTCQANGTTQLTLEAHLKGKRHQKNIAAATSAGGNKNGMPKNFVAQEAKPHGIDVSKLPSAWSCSICEVTCTCQTDLENHLRGTRHREKVQSLLEQSKIMARDSESRKAILIPDSRWICRICHAHCTSESDLENHLAGTGHQLNTQDLGLGERKNPPQVAKNHDQPFAKWNCTVCDAKCNSESQFEAHCRSSRHQQKIQAMILDKGKVVKASSSRVAKNPSSEMEEKQPAVYFCEVCNVLFENSTMLVHHRFGKKHRAKLSTCKE</sequence>
<dbReference type="EnsemblPlants" id="AVESA.00010b.r2.5DG0964630.1">
    <property type="protein sequence ID" value="AVESA.00010b.r2.5DG0964630.1.CDS"/>
    <property type="gene ID" value="AVESA.00010b.r2.5DG0964630"/>
</dbReference>
<protein>
    <submittedName>
        <fullName evidence="1">Uncharacterized protein</fullName>
    </submittedName>
</protein>
<dbReference type="Proteomes" id="UP001732700">
    <property type="component" value="Chromosome 5D"/>
</dbReference>